<sequence length="1123" mass="125999">MINDHLFDYSQVSLTYTDMPKVKGFRLYNVLSHPCILVFFHFFILTICDDGNFISYSTNMNQQNIVIPISIKTSEVFRSTATCSFLKTPTASDTNGLFSETLLSDSNPSGTITFRCSQAGHAILFFCHDKSNSSILFSTKSLIQCRKPPVVSVGPKTIRFLKKPTPFTQRLIVLTSEIVSESNIIVTCLRKGESDISVSINPITVYSGTSSGVVSVTIQSISNAQSFTISCRAQSINGNQYTSATSEGSSSSISLINGEIILTPNDVNLYSLQFQVLLFLNGLNQDLGVLCSVSVANNDTQANNLLSDNTCGTASTNVATSNNWSITPYLNEFKASSISSRTDSLTRLLTVKRDLYPTNEYDNTMEILILKCCSTTKNATMDPAFANIVTTSRINVLLKSRLIINKGDELPTDQTFPYPDPVWTQISPCPCDLTINTCDLGCPCDNICPVSQSTIMSSSFFGGYFNLPNYHSCDAMLDRIENEENKIDLINRGFTRLPDYHPLLCVTVDNSAVLGKYHSSLSPARSLNDFNKNTKNAKTEYPLDQINDLGVREVIVDQNNQKQRLYINGDPLLLMIQPVILTTSDDPSILVSQYNEYFVLPNEMNCDLESNIPVEYLSDRITYRCPFVLSVMQCQDAINIKNNIGIGLGPRTLLDRLFARAYLIDDLAISRNSEPIFRLRMNRLRDDTPVPVKVDYFCLKQSELQNFTMFSQSNVNVDQINQTGFFNHNCTYNATSKSTSCIPLQNSVKSNYLVPTTCPWHNGFDLPPDIDLSNNICNNVVMKVDYKFVWSDGSIQQALAQVYMANLPVTSTETTYYQEYSVKFIHTTEVDNEIDTKLPSHLYGYELDDLIVTGQVTSSSIQRFLVQTDDETNIKSGVIRTGPDMLCENSEIDQIKFGKTVITSCRVLLGPNDFTNCDKLRSLIIARLNQFMPSEVIATYPQASKTSPEDWIFIHRNDPVLQLSTGNDNTSSLISSIGFCPNITSTMYLKIISAIQGKLQGIPLRQIISASIEYSQEDWQLICDYTIYPSFCRNSTILNDLQYFYLHIIVIYSDISNKEEQLIINEQLNCDLDNCWNHAFYAWTGLIKFYQLIGKYEQTFEIGITLGISSLIIIILFITKPFF</sequence>
<accession>A0AA85ADY9</accession>
<feature type="transmembrane region" description="Helical" evidence="1">
    <location>
        <begin position="27"/>
        <end position="47"/>
    </location>
</feature>
<dbReference type="InterPro" id="IPR057724">
    <property type="entry name" value="TCTN1-3_N"/>
</dbReference>
<reference evidence="4 5" key="1">
    <citation type="submission" date="2023-11" db="UniProtKB">
        <authorList>
            <consortium name="WormBaseParasite"/>
        </authorList>
    </citation>
    <scope>IDENTIFICATION</scope>
</reference>
<dbReference type="Pfam" id="PF25752">
    <property type="entry name" value="DUF1619_N"/>
    <property type="match status" value="1"/>
</dbReference>
<dbReference type="WBParaSite" id="SMRG1_78320.2">
    <property type="protein sequence ID" value="SMRG1_78320.2"/>
    <property type="gene ID" value="SMRG1_78320"/>
</dbReference>
<dbReference type="AlphaFoldDB" id="A0AA85ADY9"/>
<protein>
    <recommendedName>
        <fullName evidence="2">Tectonic-1-3 N-terminal domain-containing protein</fullName>
    </recommendedName>
</protein>
<keyword evidence="1" id="KW-1133">Transmembrane helix</keyword>
<feature type="transmembrane region" description="Helical" evidence="1">
    <location>
        <begin position="1100"/>
        <end position="1119"/>
    </location>
</feature>
<evidence type="ECO:0000256" key="1">
    <source>
        <dbReference type="SAM" id="Phobius"/>
    </source>
</evidence>
<proteinExistence type="predicted"/>
<evidence type="ECO:0000259" key="2">
    <source>
        <dbReference type="Pfam" id="PF25752"/>
    </source>
</evidence>
<evidence type="ECO:0000313" key="5">
    <source>
        <dbReference type="WBParaSite" id="SMRG1_78320.3"/>
    </source>
</evidence>
<evidence type="ECO:0000313" key="3">
    <source>
        <dbReference type="Proteomes" id="UP000050790"/>
    </source>
</evidence>
<keyword evidence="1" id="KW-0812">Transmembrane</keyword>
<organism evidence="3 5">
    <name type="scientific">Schistosoma margrebowiei</name>
    <dbReference type="NCBI Taxonomy" id="48269"/>
    <lineage>
        <taxon>Eukaryota</taxon>
        <taxon>Metazoa</taxon>
        <taxon>Spiralia</taxon>
        <taxon>Lophotrochozoa</taxon>
        <taxon>Platyhelminthes</taxon>
        <taxon>Trematoda</taxon>
        <taxon>Digenea</taxon>
        <taxon>Strigeidida</taxon>
        <taxon>Schistosomatoidea</taxon>
        <taxon>Schistosomatidae</taxon>
        <taxon>Schistosoma</taxon>
    </lineage>
</organism>
<dbReference type="PANTHER" id="PTHR14611">
    <property type="entry name" value="TECTONIC FAMILY MEMBER"/>
    <property type="match status" value="1"/>
</dbReference>
<evidence type="ECO:0000313" key="4">
    <source>
        <dbReference type="WBParaSite" id="SMRG1_78320.2"/>
    </source>
</evidence>
<dbReference type="WBParaSite" id="SMRG1_78320.3">
    <property type="protein sequence ID" value="SMRG1_78320.3"/>
    <property type="gene ID" value="SMRG1_78320"/>
</dbReference>
<dbReference type="Proteomes" id="UP000050790">
    <property type="component" value="Unassembled WGS sequence"/>
</dbReference>
<dbReference type="InterPro" id="IPR040354">
    <property type="entry name" value="TCTN1-3"/>
</dbReference>
<dbReference type="GO" id="GO:0060271">
    <property type="term" value="P:cilium assembly"/>
    <property type="evidence" value="ECO:0007669"/>
    <property type="project" value="TreeGrafter"/>
</dbReference>
<dbReference type="PANTHER" id="PTHR14611:SF6">
    <property type="entry name" value="TECTONIC-2"/>
    <property type="match status" value="1"/>
</dbReference>
<name>A0AA85ADY9_9TREM</name>
<keyword evidence="1" id="KW-0472">Membrane</keyword>
<feature type="domain" description="Tectonic-1-3 N-terminal" evidence="2">
    <location>
        <begin position="419"/>
        <end position="512"/>
    </location>
</feature>